<proteinExistence type="predicted"/>
<evidence type="ECO:0000313" key="1">
    <source>
        <dbReference type="EMBL" id="PCH44781.1"/>
    </source>
</evidence>
<organism evidence="1 2">
    <name type="scientific">Wolfiporia cocos (strain MD-104)</name>
    <name type="common">Brown rot fungus</name>
    <dbReference type="NCBI Taxonomy" id="742152"/>
    <lineage>
        <taxon>Eukaryota</taxon>
        <taxon>Fungi</taxon>
        <taxon>Dikarya</taxon>
        <taxon>Basidiomycota</taxon>
        <taxon>Agaricomycotina</taxon>
        <taxon>Agaricomycetes</taxon>
        <taxon>Polyporales</taxon>
        <taxon>Phaeolaceae</taxon>
        <taxon>Wolfiporia</taxon>
    </lineage>
</organism>
<keyword evidence="2" id="KW-1185">Reference proteome</keyword>
<reference evidence="1 2" key="1">
    <citation type="journal article" date="2012" name="Science">
        <title>The Paleozoic origin of enzymatic lignin decomposition reconstructed from 31 fungal genomes.</title>
        <authorList>
            <person name="Floudas D."/>
            <person name="Binder M."/>
            <person name="Riley R."/>
            <person name="Barry K."/>
            <person name="Blanchette R.A."/>
            <person name="Henrissat B."/>
            <person name="Martinez A.T."/>
            <person name="Otillar R."/>
            <person name="Spatafora J.W."/>
            <person name="Yadav J.S."/>
            <person name="Aerts A."/>
            <person name="Benoit I."/>
            <person name="Boyd A."/>
            <person name="Carlson A."/>
            <person name="Copeland A."/>
            <person name="Coutinho P.M."/>
            <person name="de Vries R.P."/>
            <person name="Ferreira P."/>
            <person name="Findley K."/>
            <person name="Foster B."/>
            <person name="Gaskell J."/>
            <person name="Glotzer D."/>
            <person name="Gorecki P."/>
            <person name="Heitman J."/>
            <person name="Hesse C."/>
            <person name="Hori C."/>
            <person name="Igarashi K."/>
            <person name="Jurgens J.A."/>
            <person name="Kallen N."/>
            <person name="Kersten P."/>
            <person name="Kohler A."/>
            <person name="Kuees U."/>
            <person name="Kumar T.K.A."/>
            <person name="Kuo A."/>
            <person name="LaButti K."/>
            <person name="Larrondo L.F."/>
            <person name="Lindquist E."/>
            <person name="Ling A."/>
            <person name="Lombard V."/>
            <person name="Lucas S."/>
            <person name="Lundell T."/>
            <person name="Martin R."/>
            <person name="McLaughlin D.J."/>
            <person name="Morgenstern I."/>
            <person name="Morin E."/>
            <person name="Murat C."/>
            <person name="Nagy L.G."/>
            <person name="Nolan M."/>
            <person name="Ohm R.A."/>
            <person name="Patyshakuliyeva A."/>
            <person name="Rokas A."/>
            <person name="Ruiz-Duenas F.J."/>
            <person name="Sabat G."/>
            <person name="Salamov A."/>
            <person name="Samejima M."/>
            <person name="Schmutz J."/>
            <person name="Slot J.C."/>
            <person name="St John F."/>
            <person name="Stenlid J."/>
            <person name="Sun H."/>
            <person name="Sun S."/>
            <person name="Syed K."/>
            <person name="Tsang A."/>
            <person name="Wiebenga A."/>
            <person name="Young D."/>
            <person name="Pisabarro A."/>
            <person name="Eastwood D.C."/>
            <person name="Martin F."/>
            <person name="Cullen D."/>
            <person name="Grigoriev I.V."/>
            <person name="Hibbett D.S."/>
        </authorList>
    </citation>
    <scope>NUCLEOTIDE SEQUENCE [LARGE SCALE GENOMIC DNA]</scope>
    <source>
        <strain evidence="1 2">MD-104</strain>
    </source>
</reference>
<name>A0A2H3JS62_WOLCO</name>
<protein>
    <submittedName>
        <fullName evidence="1">Uncharacterized protein</fullName>
    </submittedName>
</protein>
<sequence length="62" mass="6657">MSPLKLIAHPQKGKRSYLTEAVSHSSGRSKFCSVAPPFTPVSERICGSDIMFSKFTGDLLGG</sequence>
<evidence type="ECO:0000313" key="2">
    <source>
        <dbReference type="Proteomes" id="UP000218811"/>
    </source>
</evidence>
<dbReference type="Proteomes" id="UP000218811">
    <property type="component" value="Unassembled WGS sequence"/>
</dbReference>
<dbReference type="AlphaFoldDB" id="A0A2H3JS62"/>
<dbReference type="EMBL" id="KB468168">
    <property type="protein sequence ID" value="PCH44781.1"/>
    <property type="molecule type" value="Genomic_DNA"/>
</dbReference>
<accession>A0A2H3JS62</accession>
<gene>
    <name evidence="1" type="ORF">WOLCODRAFT_139232</name>
</gene>